<accession>A0A1Q9C004</accession>
<feature type="compositionally biased region" description="Low complexity" evidence="1">
    <location>
        <begin position="940"/>
        <end position="956"/>
    </location>
</feature>
<reference evidence="2 3" key="1">
    <citation type="submission" date="2016-02" db="EMBL/GenBank/DDBJ databases">
        <title>Genome analysis of coral dinoflagellate symbionts highlights evolutionary adaptations to a symbiotic lifestyle.</title>
        <authorList>
            <person name="Aranda M."/>
            <person name="Li Y."/>
            <person name="Liew Y.J."/>
            <person name="Baumgarten S."/>
            <person name="Simakov O."/>
            <person name="Wilson M."/>
            <person name="Piel J."/>
            <person name="Ashoor H."/>
            <person name="Bougouffa S."/>
            <person name="Bajic V.B."/>
            <person name="Ryu T."/>
            <person name="Ravasi T."/>
            <person name="Bayer T."/>
            <person name="Micklem G."/>
            <person name="Kim H."/>
            <person name="Bhak J."/>
            <person name="Lajeunesse T.C."/>
            <person name="Voolstra C.R."/>
        </authorList>
    </citation>
    <scope>NUCLEOTIDE SEQUENCE [LARGE SCALE GENOMIC DNA]</scope>
    <source>
        <strain evidence="2 3">CCMP2467</strain>
    </source>
</reference>
<dbReference type="OrthoDB" id="485052at2759"/>
<sequence>MPRDNQLPKKAEARTSNLESTLRGARFLFNYETWQIGRNLNLAAWAYTKDAAFPRRPIIVRRDRCGYGNAVLPGLRHRRASSTDDNKLTEGNLLTQIKKTDLRASDKQRGPPGKPVRLGGDQFLILGTKKEDLPESHFAYPGDKEGGGLESQFACVESQFAYPGHKEGGGAAGEPEELPESQFACVESLSLEEDLLILVTKKEEDLLEGQFAYVLGTKKTDLPEGWLAYPGDKEGGQFAYPGARRRRAGSLILGTKKAVMLPLAWNQDGAVTLWSPPISLSPGGQDHKSKCAKKSQQSEAVKLTEPRCWQLPDSNGKYLPAWQEVHTTTSNMLLPFDDSWEPTYSASRLKQAILGGAVEGLVRLRCGQRRRTCWKANSLILVTKIEDLPESQFTCVESQLAYPGDKGGPARGPVRLSWGQRRRNCRRASPLVWRANSLILGTKKEDLLEGQFGTKKEDLPESQLILRTKKEDLLEGKFAYPGEKARGPAGEPVRLSWKADSLILGTKKEDLLRASSLIVGTKKEDLPESKFACVESQFAYPGDKEGGGSAGGPVRLSWGEPEDLLEGQFAYAGDKEGGPAGGPVRLSWGQRRKTCRRASSLVRRSHSLILGTKKEDLLEGKFAYPGDKEGGPAGEPIILMGTKKEEDLMEGQFAYPGNKEGGLEDLPESQFACVEIEPIGYPDDKERGGPAGGQVRLSWGKSKRTCRRASSLILGAKKKDLLEGQFAYVGTKKEDLLEGQFDYPGEKEGGPAGEPVRLCGEPIRLCWGQRRRTCWRASSLILGTKKEDLRESQGQFAYLGDKEGGEKEEEDYEEGEERDAILPGHIQSTKRIEIRLTAAEREEYAGALEVLSYKDPWAWDIADVQRLRPPVAIPSWVAKGSVQWLTRERWQRWDDAQSKPSTTVSLQKNPRTFHPGDSVMVRATQFTMPPMNYARWNHLDSGTSSDSSSAEESFASPSPPTSPRQPIVKGQYAVPDPPLPRDPEFRREVLRELAELMAFATQHAPPSSKAMKTWLRLESRGECSPCTSQNFFKLMLFMGWRGGRQCMQFHYYVLNYAMCGDYFLPDVQKPLSAYGFVNHLEKVWDGIGMFDWVHEALRLQIGRRSRPSSLDPQDMECCCIQSDVLDAEKWEQPCPCEWCGIPWVDWPECSRVEQKKPIVIDVPAMIPVGCVWSHCKTWMVEDEQVWVYRVHPDHVHDVPLQWYSARLAIRKIRPNLHVCFEMTDADAGKTLCVRYAFSGDFILEMCAPRHGRISLGSVETVLRWQLGLTEQQNIISHEQPPVSFYPSDIESEFTESSAAHISEDESELSDFSF</sequence>
<evidence type="ECO:0000313" key="3">
    <source>
        <dbReference type="Proteomes" id="UP000186817"/>
    </source>
</evidence>
<name>A0A1Q9C004_SYMMI</name>
<evidence type="ECO:0000313" key="2">
    <source>
        <dbReference type="EMBL" id="OLP76170.1"/>
    </source>
</evidence>
<feature type="compositionally biased region" description="Polar residues" evidence="1">
    <location>
        <begin position="898"/>
        <end position="910"/>
    </location>
</feature>
<dbReference type="Proteomes" id="UP000186817">
    <property type="component" value="Unassembled WGS sequence"/>
</dbReference>
<organism evidence="2 3">
    <name type="scientific">Symbiodinium microadriaticum</name>
    <name type="common">Dinoflagellate</name>
    <name type="synonym">Zooxanthella microadriatica</name>
    <dbReference type="NCBI Taxonomy" id="2951"/>
    <lineage>
        <taxon>Eukaryota</taxon>
        <taxon>Sar</taxon>
        <taxon>Alveolata</taxon>
        <taxon>Dinophyceae</taxon>
        <taxon>Suessiales</taxon>
        <taxon>Symbiodiniaceae</taxon>
        <taxon>Symbiodinium</taxon>
    </lineage>
</organism>
<comment type="caution">
    <text evidence="2">The sequence shown here is derived from an EMBL/GenBank/DDBJ whole genome shotgun (WGS) entry which is preliminary data.</text>
</comment>
<keyword evidence="3" id="KW-1185">Reference proteome</keyword>
<dbReference type="EMBL" id="LSRX01002115">
    <property type="protein sequence ID" value="OLP76170.1"/>
    <property type="molecule type" value="Genomic_DNA"/>
</dbReference>
<protein>
    <submittedName>
        <fullName evidence="2">Uncharacterized protein</fullName>
    </submittedName>
</protein>
<proteinExistence type="predicted"/>
<evidence type="ECO:0000256" key="1">
    <source>
        <dbReference type="SAM" id="MobiDB-lite"/>
    </source>
</evidence>
<feature type="region of interest" description="Disordered" evidence="1">
    <location>
        <begin position="937"/>
        <end position="983"/>
    </location>
</feature>
<feature type="region of interest" description="Disordered" evidence="1">
    <location>
        <begin position="894"/>
        <end position="916"/>
    </location>
</feature>
<gene>
    <name evidence="2" type="ORF">AK812_SmicGene43926</name>
</gene>